<comment type="cofactor">
    <cofactor evidence="1">
        <name>pantetheine 4'-phosphate</name>
        <dbReference type="ChEBI" id="CHEBI:47942"/>
    </cofactor>
</comment>
<dbReference type="InterPro" id="IPR042099">
    <property type="entry name" value="ANL_N_sf"/>
</dbReference>
<protein>
    <submittedName>
        <fullName evidence="8">AMP-binding protein</fullName>
    </submittedName>
</protein>
<dbReference type="GO" id="GO:0043041">
    <property type="term" value="P:amino acid activation for nonribosomal peptide biosynthetic process"/>
    <property type="evidence" value="ECO:0007669"/>
    <property type="project" value="TreeGrafter"/>
</dbReference>
<dbReference type="Gene3D" id="3.40.50.12780">
    <property type="entry name" value="N-terminal domain of ligase-like"/>
    <property type="match status" value="1"/>
</dbReference>
<evidence type="ECO:0000256" key="1">
    <source>
        <dbReference type="ARBA" id="ARBA00001957"/>
    </source>
</evidence>
<dbReference type="SUPFAM" id="SSF47336">
    <property type="entry name" value="ACP-like"/>
    <property type="match status" value="1"/>
</dbReference>
<dbReference type="Gene3D" id="3.30.559.30">
    <property type="entry name" value="Nonribosomal peptide synthetase, condensation domain"/>
    <property type="match status" value="1"/>
</dbReference>
<dbReference type="Pfam" id="PF00550">
    <property type="entry name" value="PP-binding"/>
    <property type="match status" value="1"/>
</dbReference>
<dbReference type="Proteomes" id="UP000477739">
    <property type="component" value="Unassembled WGS sequence"/>
</dbReference>
<dbReference type="PANTHER" id="PTHR45527">
    <property type="entry name" value="NONRIBOSOMAL PEPTIDE SYNTHETASE"/>
    <property type="match status" value="1"/>
</dbReference>
<dbReference type="GO" id="GO:0005737">
    <property type="term" value="C:cytoplasm"/>
    <property type="evidence" value="ECO:0007669"/>
    <property type="project" value="TreeGrafter"/>
</dbReference>
<dbReference type="Gene3D" id="1.10.1200.10">
    <property type="entry name" value="ACP-like"/>
    <property type="match status" value="1"/>
</dbReference>
<feature type="domain" description="Condensation" evidence="7">
    <location>
        <begin position="6"/>
        <end position="405"/>
    </location>
</feature>
<accession>A0A6L6IHM0</accession>
<evidence type="ECO:0000259" key="5">
    <source>
        <dbReference type="Pfam" id="PF00501"/>
    </source>
</evidence>
<dbReference type="GO" id="GO:0031177">
    <property type="term" value="F:phosphopantetheine binding"/>
    <property type="evidence" value="ECO:0007669"/>
    <property type="project" value="TreeGrafter"/>
</dbReference>
<dbReference type="InterPro" id="IPR023213">
    <property type="entry name" value="CAT-like_dom_sf"/>
</dbReference>
<comment type="caution">
    <text evidence="8">The sequence shown here is derived from an EMBL/GenBank/DDBJ whole genome shotgun (WGS) entry which is preliminary data.</text>
</comment>
<evidence type="ECO:0000256" key="3">
    <source>
        <dbReference type="ARBA" id="ARBA00022553"/>
    </source>
</evidence>
<sequence length="1265" mass="140581">MIKNKLLDSQTGFYYGSRIGENKSAYNIAEYVEITHPLEIAHLKRAINWVISQNPTLHAGFAEDNGVPYQYTSACESALDVVDLSWDDDGLTTATTLMEKDAERSFSLDKPPLFRQKIIILGENHVLWYFCSHHLLLDGYGTCLFIHQVAEACQNQPPLPPGVTQFPTTEALLRAESDYRESANYLADRQFWQAIVPHLPDPATLARHNMPSGRVIRHTESFTCPAGFFSPQENRPSWVSGLVAAVMAYLYLCSGEKAQVIGIPMMARTGYPERHALVCKTNVLPLALTLGEATTGRQLAREIELELKKIKKHQVFRYEEIKSLRSHFNLSPLFNIVVNIIPFEAATSFSPPQRSLVRNLRSGSAQDLVFNIRPDIDNEMLRFEIDADSGLYDRASLARHGQAVQKLYRLLYAEQGDISLQQLREHFALSVCGKESNCKVDDVLHCIEHTVNQAPHRLAICTPDHPSASLSHLTYAHLQQHVVACADQLAPVCSPNTVLLLDLPKGPEAIICMLASLQLNKPFVNLNSGADEAEYQRVLEQFNDAILITGRTFKRQNLLSAMSHWQNLAGGNPHFTLFRCRRPDSRTDLPAGIGYIMFTSGSTGTPKGVMCSRHSLNAFTAAAINRYCIAPPDRILQFAPLFFDASIEEIFITLASGASLYIAPDITTHEFPALLQFCETYRISLLDLPTAYFNELLFALGAERQLPPTVTTVIVGGESLSERTRAHWFLHHPGGRRLINSYGPTEATVVATAAAVKNDDAPVTIGTPLKGVLTAIVGDNLKPVPVGNPGELLIAGATVSMGYLNQPALSAEKFVSLEVNGQQLPAFRTGDIACMVDDRQLLFLGRKVRETKIAGQRVNMSETESCIAKLPGIVEVAVLAKSGDAGVTLFAHYHGPQPLDESIRRTLYGKLPNSHIPQHFIHHQMPLTKLANGKIDYRTLERHTRTPVPEYEPRPATFMALVHDTWMNILGCDEGDFFSLGGESLQAIKIINTLNGYCQLDLNLRDIFENPEPAALYQHLVKLAHSRYGLSQYHLDIRCAIGQCLSTAISTQAPPALFIQKPDGTDERYLLDRLATRCEARILTSEDEVRLTAGLPLVAAVFSVPEVPSQYVAWLNSLPSLLFMLSGRVQQMIFLYSPVNSGRLAQDLLRDYRHERLRLIRKAGHHLQRIDEGMSELIALCVQLGYFPHIRFDTAYERLSRCVLKSMGIEDGESIDNHAAFAAAQQKNPGMQLCDLSDWLNQVSASGQTRRVFTVSSIKEKGLNS</sequence>
<organism evidence="8 9">
    <name type="scientific">Intestinirhabdus alba</name>
    <dbReference type="NCBI Taxonomy" id="2899544"/>
    <lineage>
        <taxon>Bacteria</taxon>
        <taxon>Pseudomonadati</taxon>
        <taxon>Pseudomonadota</taxon>
        <taxon>Gammaproteobacteria</taxon>
        <taxon>Enterobacterales</taxon>
        <taxon>Enterobacteriaceae</taxon>
        <taxon>Intestinirhabdus</taxon>
    </lineage>
</organism>
<dbReference type="PROSITE" id="PS00455">
    <property type="entry name" value="AMP_BINDING"/>
    <property type="match status" value="1"/>
</dbReference>
<dbReference type="EMBL" id="WMJZ01000010">
    <property type="protein sequence ID" value="MTH46372.1"/>
    <property type="molecule type" value="Genomic_DNA"/>
</dbReference>
<feature type="domain" description="Carrier" evidence="6">
    <location>
        <begin position="964"/>
        <end position="1020"/>
    </location>
</feature>
<dbReference type="RefSeq" id="WP_155108012.1">
    <property type="nucleotide sequence ID" value="NZ_WMJZ01000010.1"/>
</dbReference>
<keyword evidence="3" id="KW-0597">Phosphoprotein</keyword>
<dbReference type="SUPFAM" id="SSF56801">
    <property type="entry name" value="Acetyl-CoA synthetase-like"/>
    <property type="match status" value="1"/>
</dbReference>
<dbReference type="PROSITE" id="PS00012">
    <property type="entry name" value="PHOSPHOPANTETHEINE"/>
    <property type="match status" value="1"/>
</dbReference>
<dbReference type="GO" id="GO:0044550">
    <property type="term" value="P:secondary metabolite biosynthetic process"/>
    <property type="evidence" value="ECO:0007669"/>
    <property type="project" value="TreeGrafter"/>
</dbReference>
<evidence type="ECO:0000259" key="7">
    <source>
        <dbReference type="Pfam" id="PF00668"/>
    </source>
</evidence>
<dbReference type="Gene3D" id="3.30.559.10">
    <property type="entry name" value="Chloramphenicol acetyltransferase-like domain"/>
    <property type="match status" value="1"/>
</dbReference>
<dbReference type="PANTHER" id="PTHR45527:SF1">
    <property type="entry name" value="FATTY ACID SYNTHASE"/>
    <property type="match status" value="1"/>
</dbReference>
<dbReference type="OrthoDB" id="9757559at2"/>
<keyword evidence="4" id="KW-0436">Ligase</keyword>
<dbReference type="InterPro" id="IPR001242">
    <property type="entry name" value="Condensation_dom"/>
</dbReference>
<dbReference type="AlphaFoldDB" id="A0A6L6IHM0"/>
<keyword evidence="9" id="KW-1185">Reference proteome</keyword>
<dbReference type="GO" id="GO:0016877">
    <property type="term" value="F:ligase activity, forming carbon-sulfur bonds"/>
    <property type="evidence" value="ECO:0007669"/>
    <property type="project" value="UniProtKB-ARBA"/>
</dbReference>
<name>A0A6L6IHM0_9ENTR</name>
<evidence type="ECO:0000313" key="8">
    <source>
        <dbReference type="EMBL" id="MTH46372.1"/>
    </source>
</evidence>
<keyword evidence="2" id="KW-0596">Phosphopantetheine</keyword>
<feature type="domain" description="AMP-dependent synthetase/ligase" evidence="5">
    <location>
        <begin position="448"/>
        <end position="804"/>
    </location>
</feature>
<dbReference type="SUPFAM" id="SSF52777">
    <property type="entry name" value="CoA-dependent acyltransferases"/>
    <property type="match status" value="2"/>
</dbReference>
<dbReference type="InterPro" id="IPR000873">
    <property type="entry name" value="AMP-dep_synth/lig_dom"/>
</dbReference>
<dbReference type="Pfam" id="PF00668">
    <property type="entry name" value="Condensation"/>
    <property type="match status" value="1"/>
</dbReference>
<dbReference type="Gene3D" id="3.30.300.30">
    <property type="match status" value="1"/>
</dbReference>
<evidence type="ECO:0000259" key="6">
    <source>
        <dbReference type="Pfam" id="PF00550"/>
    </source>
</evidence>
<evidence type="ECO:0000256" key="4">
    <source>
        <dbReference type="ARBA" id="ARBA00022598"/>
    </source>
</evidence>
<dbReference type="InterPro" id="IPR009081">
    <property type="entry name" value="PP-bd_ACP"/>
</dbReference>
<proteinExistence type="predicted"/>
<dbReference type="InterPro" id="IPR020845">
    <property type="entry name" value="AMP-binding_CS"/>
</dbReference>
<dbReference type="InterPro" id="IPR006162">
    <property type="entry name" value="Ppantetheine_attach_site"/>
</dbReference>
<evidence type="ECO:0000313" key="9">
    <source>
        <dbReference type="Proteomes" id="UP000477739"/>
    </source>
</evidence>
<gene>
    <name evidence="8" type="ORF">GJV78_08935</name>
</gene>
<dbReference type="InterPro" id="IPR045851">
    <property type="entry name" value="AMP-bd_C_sf"/>
</dbReference>
<reference evidence="8 9" key="1">
    <citation type="submission" date="2019-11" db="EMBL/GenBank/DDBJ databases">
        <title>Escherichia alba sp. nov. isolated from the gut of plastic-eating superworms Zophobas atratus.</title>
        <authorList>
            <person name="Yang Y."/>
        </authorList>
    </citation>
    <scope>NUCLEOTIDE SEQUENCE [LARGE SCALE GENOMIC DNA]</scope>
    <source>
        <strain evidence="9">BIT-B35</strain>
    </source>
</reference>
<dbReference type="Pfam" id="PF00501">
    <property type="entry name" value="AMP-binding"/>
    <property type="match status" value="1"/>
</dbReference>
<evidence type="ECO:0000256" key="2">
    <source>
        <dbReference type="ARBA" id="ARBA00022450"/>
    </source>
</evidence>
<dbReference type="InterPro" id="IPR036736">
    <property type="entry name" value="ACP-like_sf"/>
</dbReference>